<dbReference type="eggNOG" id="arCOG05052">
    <property type="taxonomic scope" value="Archaea"/>
</dbReference>
<organism evidence="1 2">
    <name type="scientific">Halococcus morrhuae DSM 1307</name>
    <dbReference type="NCBI Taxonomy" id="931277"/>
    <lineage>
        <taxon>Archaea</taxon>
        <taxon>Methanobacteriati</taxon>
        <taxon>Methanobacteriota</taxon>
        <taxon>Stenosarchaea group</taxon>
        <taxon>Halobacteria</taxon>
        <taxon>Halobacteriales</taxon>
        <taxon>Halococcaceae</taxon>
        <taxon>Halococcus</taxon>
    </lineage>
</organism>
<reference evidence="1 2" key="1">
    <citation type="journal article" date="2014" name="PLoS Genet.">
        <title>Phylogenetically driven sequencing of extremely halophilic archaea reveals strategies for static and dynamic osmo-response.</title>
        <authorList>
            <person name="Becker E.A."/>
            <person name="Seitzer P.M."/>
            <person name="Tritt A."/>
            <person name="Larsen D."/>
            <person name="Krusor M."/>
            <person name="Yao A.I."/>
            <person name="Wu D."/>
            <person name="Madern D."/>
            <person name="Eisen J.A."/>
            <person name="Darling A.E."/>
            <person name="Facciotti M.T."/>
        </authorList>
    </citation>
    <scope>NUCLEOTIDE SEQUENCE [LARGE SCALE GENOMIC DNA]</scope>
    <source>
        <strain evidence="1 2">DSM 1307</strain>
    </source>
</reference>
<keyword evidence="2" id="KW-1185">Reference proteome</keyword>
<dbReference type="PATRIC" id="fig|931277.6.peg.1523"/>
<gene>
    <name evidence="1" type="ORF">C448_07774</name>
</gene>
<accession>M0MHJ6</accession>
<dbReference type="Proteomes" id="UP000011568">
    <property type="component" value="Unassembled WGS sequence"/>
</dbReference>
<evidence type="ECO:0000313" key="1">
    <source>
        <dbReference type="EMBL" id="EMA45176.1"/>
    </source>
</evidence>
<protein>
    <submittedName>
        <fullName evidence="1">Uncharacterized protein</fullName>
    </submittedName>
</protein>
<comment type="caution">
    <text evidence="1">The sequence shown here is derived from an EMBL/GenBank/DDBJ whole genome shotgun (WGS) entry which is preliminary data.</text>
</comment>
<evidence type="ECO:0000313" key="2">
    <source>
        <dbReference type="Proteomes" id="UP000011568"/>
    </source>
</evidence>
<proteinExistence type="predicted"/>
<name>M0MHJ6_HALMO</name>
<dbReference type="AlphaFoldDB" id="M0MHJ6"/>
<dbReference type="EMBL" id="AOMC01000100">
    <property type="protein sequence ID" value="EMA45176.1"/>
    <property type="molecule type" value="Genomic_DNA"/>
</dbReference>
<dbReference type="RefSeq" id="WP_004053513.1">
    <property type="nucleotide sequence ID" value="NZ_AOMC01000100.1"/>
</dbReference>
<sequence>MTIVAAGSGESYYRMYAGSGPGIELGGEADTEASVEYEDRVILDDPYYAEGFVGDGGVDSYRYWPTVEGSPSLDFVNDGDVTLKVYLDGELYKTVEPGVGGEERVDPDAPPEGEHLIRVEAVGGGQSEYTLAAGAAGTERFYYEAKANPGTTADNPDYTGYVSGAYGFVGDGGVDSYSTNGGLSSVSNEGSATLKIYQDGELWATAEPGETIEQSNE</sequence>